<dbReference type="RefSeq" id="WP_207860084.1">
    <property type="nucleotide sequence ID" value="NZ_JAFREP010000015.1"/>
</dbReference>
<dbReference type="AlphaFoldDB" id="A0A8J7U390"/>
<accession>A0A8J7U390</accession>
<evidence type="ECO:0008006" key="4">
    <source>
        <dbReference type="Google" id="ProtNLM"/>
    </source>
</evidence>
<evidence type="ECO:0000313" key="3">
    <source>
        <dbReference type="Proteomes" id="UP000664417"/>
    </source>
</evidence>
<dbReference type="EMBL" id="JAFREP010000015">
    <property type="protein sequence ID" value="MBO1320133.1"/>
    <property type="molecule type" value="Genomic_DNA"/>
</dbReference>
<comment type="caution">
    <text evidence="2">The sequence shown here is derived from an EMBL/GenBank/DDBJ whole genome shotgun (WGS) entry which is preliminary data.</text>
</comment>
<sequence>MQKTLLSLMAICFVFVSVFFGLKTINQPLTSPSPPAISQTDRLKPPLDPDFRNVPKVEQRRLNTMARERWEFDFLKDPATGQLPPEAAKIRAQVLNANPRGKNAPKRLESLTFHGPGNMGGRTRALAFDLADATGQTILAGGVSSGLFRSEDRGRSWTKVSAQDEMHNVTAIAQDPRNPDVWYYGTGELTGNSASAAGAAYAGDGIWRSEDGGRTWTQIEATRGGSLELEGNVFNFVSDLEVHPVTSELYFSCTRGIYRLDPEHLAPTLVLSSGAPTFSSHDMHDIEIHPNGSEIFVVISQFTGQSAGIFRSTSGDLNSWERLAGGLSPLPDGWPRFTGRAKIALDATHRRLYALMVTQDNLACDDPENKPAAAFLRLDLASNTWTDLSPNLPNGDCGGGDIASLVTWGGYNLTLEIAPHKPNRIFIGGTNLYVSEDAFTTTDIDHIGGYLPWEAIGPINHHHPDIHAVVFDPTNPDIIVTGSDGGLHSALVGSGPVNWENLNNGYITFQYYHVALSPRLGDPLAMGGAQDNGTTVTHGGTDHVELAGGDGVAVGMAGYRTIDGEERPVFYYGFQLGAIMRYDGLQHDYIRPTDAEDNLFVTYFLLDPDNTNHLYYAALNRLFITDQALTVTSDGWREMPALTEAIGSFDHIRAMATTRGTYTPESHLFVGTSNGRLFRIKDPANPEGTGAMLAMSLPVNGGLISSIALHPEDDSQVMVTISNYNTPSVLYSDNADSEDPTWTLVEGNIAPLSFRASAIIEDRAGPLYLVGTNAGLWSTRKVEGDNTIWQREGLDLIGSAVVSQLALRPVDNTLIIGTHGNGMFHATFSTNNAVQSMQAHRYHLADIRGGRGSDTTIGIVNPGEVEAEVEIFAFDTEGRPIGRSNTLMGLAPKAGGFHSISDLFPAAASRIAWLQIGSPAELSVFAETRDATTRAAYTATQVDQRVFLPHIARDTAQFETMLNVVNPEQNETTITLAGFPGEQTTTINRAATGFGFSTQPITDHLGPDLQPGQWAELTTNSGGIAAMESFTRLPDRTQTAALGLNHHAGTTLNFLHVATDTQQFWTGMLYINSGDADTDVTETYYNAAGEVLKTGERNLSAKQKITLLFDFENQEVVPAGTAWVQVVATQPLIGYALFGAPSISTNDYFTGLQGNYGGGRRWLYPYFDSSAETFTGLVAVNLGDQPANLTFHAYDAAGNRLETRTIEAVSAKTKYVTTLAGLFQNAETLANGAWVETEADGSEWAGFMLWGDQGVAARQHLAGIQATPLP</sequence>
<evidence type="ECO:0000256" key="1">
    <source>
        <dbReference type="SAM" id="MobiDB-lite"/>
    </source>
</evidence>
<dbReference type="InterPro" id="IPR036278">
    <property type="entry name" value="Sialidase_sf"/>
</dbReference>
<reference evidence="2" key="1">
    <citation type="submission" date="2021-03" db="EMBL/GenBank/DDBJ databases">
        <authorList>
            <person name="Wang G."/>
        </authorList>
    </citation>
    <scope>NUCLEOTIDE SEQUENCE</scope>
    <source>
        <strain evidence="2">KCTC 12899</strain>
    </source>
</reference>
<feature type="compositionally biased region" description="Basic and acidic residues" evidence="1">
    <location>
        <begin position="41"/>
        <end position="50"/>
    </location>
</feature>
<feature type="region of interest" description="Disordered" evidence="1">
    <location>
        <begin position="30"/>
        <end position="50"/>
    </location>
</feature>
<dbReference type="Proteomes" id="UP000664417">
    <property type="component" value="Unassembled WGS sequence"/>
</dbReference>
<dbReference type="GO" id="GO:0010411">
    <property type="term" value="P:xyloglucan metabolic process"/>
    <property type="evidence" value="ECO:0007669"/>
    <property type="project" value="TreeGrafter"/>
</dbReference>
<dbReference type="SUPFAM" id="SSF50939">
    <property type="entry name" value="Sialidases"/>
    <property type="match status" value="1"/>
</dbReference>
<evidence type="ECO:0000313" key="2">
    <source>
        <dbReference type="EMBL" id="MBO1320133.1"/>
    </source>
</evidence>
<dbReference type="SUPFAM" id="SSF110296">
    <property type="entry name" value="Oligoxyloglucan reducing end-specific cellobiohydrolase"/>
    <property type="match status" value="1"/>
</dbReference>
<protein>
    <recommendedName>
        <fullName evidence="4">Glycosyl hydrolase</fullName>
    </recommendedName>
</protein>
<dbReference type="InterPro" id="IPR052025">
    <property type="entry name" value="Xyloglucanase_GH74"/>
</dbReference>
<proteinExistence type="predicted"/>
<dbReference type="Gene3D" id="2.130.10.10">
    <property type="entry name" value="YVTN repeat-like/Quinoprotein amine dehydrogenase"/>
    <property type="match status" value="2"/>
</dbReference>
<dbReference type="PANTHER" id="PTHR43739">
    <property type="entry name" value="XYLOGLUCANASE (EUROFUNG)"/>
    <property type="match status" value="1"/>
</dbReference>
<name>A0A8J7U390_9BACT</name>
<dbReference type="PANTHER" id="PTHR43739:SF5">
    <property type="entry name" value="EXO-ALPHA-SIALIDASE"/>
    <property type="match status" value="1"/>
</dbReference>
<organism evidence="2 3">
    <name type="scientific">Acanthopleuribacter pedis</name>
    <dbReference type="NCBI Taxonomy" id="442870"/>
    <lineage>
        <taxon>Bacteria</taxon>
        <taxon>Pseudomonadati</taxon>
        <taxon>Acidobacteriota</taxon>
        <taxon>Holophagae</taxon>
        <taxon>Acanthopleuribacterales</taxon>
        <taxon>Acanthopleuribacteraceae</taxon>
        <taxon>Acanthopleuribacter</taxon>
    </lineage>
</organism>
<gene>
    <name evidence="2" type="ORF">J3U88_16780</name>
</gene>
<keyword evidence="3" id="KW-1185">Reference proteome</keyword>
<dbReference type="InterPro" id="IPR015943">
    <property type="entry name" value="WD40/YVTN_repeat-like_dom_sf"/>
</dbReference>
<feature type="compositionally biased region" description="Polar residues" evidence="1">
    <location>
        <begin position="30"/>
        <end position="40"/>
    </location>
</feature>